<proteinExistence type="predicted"/>
<dbReference type="EMBL" id="JABBWK010000032">
    <property type="protein sequence ID" value="KAG1899507.1"/>
    <property type="molecule type" value="Genomic_DNA"/>
</dbReference>
<comment type="caution">
    <text evidence="1">The sequence shown here is derived from an EMBL/GenBank/DDBJ whole genome shotgun (WGS) entry which is preliminary data.</text>
</comment>
<organism evidence="1 2">
    <name type="scientific">Suillus fuscotomentosus</name>
    <dbReference type="NCBI Taxonomy" id="1912939"/>
    <lineage>
        <taxon>Eukaryota</taxon>
        <taxon>Fungi</taxon>
        <taxon>Dikarya</taxon>
        <taxon>Basidiomycota</taxon>
        <taxon>Agaricomycotina</taxon>
        <taxon>Agaricomycetes</taxon>
        <taxon>Agaricomycetidae</taxon>
        <taxon>Boletales</taxon>
        <taxon>Suillineae</taxon>
        <taxon>Suillaceae</taxon>
        <taxon>Suillus</taxon>
    </lineage>
</organism>
<protein>
    <submittedName>
        <fullName evidence="1">Uncharacterized protein</fullName>
    </submittedName>
</protein>
<name>A0AAD4E533_9AGAM</name>
<gene>
    <name evidence="1" type="ORF">F5891DRAFT_1233226</name>
</gene>
<keyword evidence="2" id="KW-1185">Reference proteome</keyword>
<accession>A0AAD4E533</accession>
<dbReference type="RefSeq" id="XP_041225083.1">
    <property type="nucleotide sequence ID" value="XM_041369603.1"/>
</dbReference>
<evidence type="ECO:0000313" key="2">
    <source>
        <dbReference type="Proteomes" id="UP001195769"/>
    </source>
</evidence>
<reference evidence="1" key="1">
    <citation type="journal article" date="2020" name="New Phytol.">
        <title>Comparative genomics reveals dynamic genome evolution in host specialist ectomycorrhizal fungi.</title>
        <authorList>
            <person name="Lofgren L.A."/>
            <person name="Nguyen N.H."/>
            <person name="Vilgalys R."/>
            <person name="Ruytinx J."/>
            <person name="Liao H.L."/>
            <person name="Branco S."/>
            <person name="Kuo A."/>
            <person name="LaButti K."/>
            <person name="Lipzen A."/>
            <person name="Andreopoulos W."/>
            <person name="Pangilinan J."/>
            <person name="Riley R."/>
            <person name="Hundley H."/>
            <person name="Na H."/>
            <person name="Barry K."/>
            <person name="Grigoriev I.V."/>
            <person name="Stajich J.E."/>
            <person name="Kennedy P.G."/>
        </authorList>
    </citation>
    <scope>NUCLEOTIDE SEQUENCE</scope>
    <source>
        <strain evidence="1">FC203</strain>
    </source>
</reference>
<dbReference type="Proteomes" id="UP001195769">
    <property type="component" value="Unassembled WGS sequence"/>
</dbReference>
<sequence length="188" mass="20453">MLDSGSSRKLPVLVIVVVDLAGSESCLLPPPALLHTAWCCRPLCSSAAITQAITARYNVCFTPKPSTSEQWSVRPQHAACTNLPPTLSSLPTTALYNACPSAQVMDGQVSWTSQLLAFAHRVIAWGLNYSDVKFHGHAKTTSDAAILSVRCFLERAEQQEVAAVSLNRCRVRDAVGGQHIIERTFEYL</sequence>
<dbReference type="AlphaFoldDB" id="A0AAD4E533"/>
<dbReference type="GeneID" id="64663901"/>
<evidence type="ECO:0000313" key="1">
    <source>
        <dbReference type="EMBL" id="KAG1899507.1"/>
    </source>
</evidence>